<dbReference type="GeneID" id="27139119"/>
<accession>A0A142CSY1</accession>
<dbReference type="InterPro" id="IPR005224">
    <property type="entry name" value="SfsA"/>
</dbReference>
<organism evidence="4 5">
    <name type="scientific">Thermococcus peptonophilus</name>
    <dbReference type="NCBI Taxonomy" id="53952"/>
    <lineage>
        <taxon>Archaea</taxon>
        <taxon>Methanobacteriati</taxon>
        <taxon>Methanobacteriota</taxon>
        <taxon>Thermococci</taxon>
        <taxon>Thermococcales</taxon>
        <taxon>Thermococcaceae</taxon>
        <taxon>Thermococcus</taxon>
    </lineage>
</organism>
<evidence type="ECO:0000259" key="2">
    <source>
        <dbReference type="Pfam" id="PF03749"/>
    </source>
</evidence>
<dbReference type="InterPro" id="IPR040452">
    <property type="entry name" value="SfsA_C"/>
</dbReference>
<evidence type="ECO:0000313" key="4">
    <source>
        <dbReference type="EMBL" id="AMQ17883.1"/>
    </source>
</evidence>
<dbReference type="KEGG" id="tpep:A0127_01195"/>
<sequence length="237" mass="26384">MAKPVLLTLKVIPCTFLKRLNRFVALVEINGETRKALVTNTGRLEEFMIPGRKAFCVPKEGGKTDFVLVAFEDEEGKGAVIDTRTQAKAFEKAVELGLVPWLKDCSIKKKEIKVGSSRLDYLFECPGGDVYAEMKSAVLRGGEKGEYAMYPDCPSTRGQRHIRELIELSKAGKRAMIFFIGAMPGVEKFRPYEKGDPEIARLLKEARKAGVEIHALSISLLPDGKIVLERPELEVEV</sequence>
<proteinExistence type="inferred from homology"/>
<feature type="domain" description="Sugar fermentation stimulation protein C-terminal" evidence="2">
    <location>
        <begin position="86"/>
        <end position="221"/>
    </location>
</feature>
<dbReference type="Pfam" id="PF03749">
    <property type="entry name" value="SfsA"/>
    <property type="match status" value="1"/>
</dbReference>
<dbReference type="AlphaFoldDB" id="A0A142CSY1"/>
<dbReference type="PANTHER" id="PTHR30545:SF2">
    <property type="entry name" value="SUGAR FERMENTATION STIMULATION PROTEIN A"/>
    <property type="match status" value="1"/>
</dbReference>
<dbReference type="NCBIfam" id="TIGR00230">
    <property type="entry name" value="sfsA"/>
    <property type="match status" value="1"/>
</dbReference>
<gene>
    <name evidence="1" type="primary">sfsA</name>
    <name evidence="4" type="ORF">A0127_01195</name>
</gene>
<dbReference type="STRING" id="53952.A0127_01195"/>
<dbReference type="Gene3D" id="3.40.1350.60">
    <property type="match status" value="1"/>
</dbReference>
<dbReference type="Pfam" id="PF17746">
    <property type="entry name" value="SfsA_N"/>
    <property type="match status" value="1"/>
</dbReference>
<comment type="similarity">
    <text evidence="1">Belongs to the SfsA family.</text>
</comment>
<dbReference type="GO" id="GO:0003677">
    <property type="term" value="F:DNA binding"/>
    <property type="evidence" value="ECO:0007669"/>
    <property type="project" value="InterPro"/>
</dbReference>
<reference evidence="5" key="1">
    <citation type="submission" date="2016-03" db="EMBL/GenBank/DDBJ databases">
        <authorList>
            <person name="Oger P.M."/>
        </authorList>
    </citation>
    <scope>NUCLEOTIDE SEQUENCE [LARGE SCALE GENOMIC DNA]</scope>
    <source>
        <strain evidence="5">OG-1</strain>
    </source>
</reference>
<keyword evidence="5" id="KW-1185">Reference proteome</keyword>
<feature type="domain" description="SfsA N-terminal OB" evidence="3">
    <location>
        <begin position="17"/>
        <end position="75"/>
    </location>
</feature>
<dbReference type="OrthoDB" id="34139at2157"/>
<dbReference type="InterPro" id="IPR041465">
    <property type="entry name" value="SfsA_N"/>
</dbReference>
<evidence type="ECO:0000313" key="5">
    <source>
        <dbReference type="Proteomes" id="UP000073604"/>
    </source>
</evidence>
<evidence type="ECO:0000259" key="3">
    <source>
        <dbReference type="Pfam" id="PF17746"/>
    </source>
</evidence>
<dbReference type="Proteomes" id="UP000073604">
    <property type="component" value="Chromosome"/>
</dbReference>
<dbReference type="PANTHER" id="PTHR30545">
    <property type="entry name" value="SUGAR FERMENTATION STIMULATION PROTEIN A"/>
    <property type="match status" value="1"/>
</dbReference>
<protein>
    <recommendedName>
        <fullName evidence="1">Sugar fermentation stimulation protein homolog</fullName>
    </recommendedName>
</protein>
<name>A0A142CSY1_9EURY</name>
<evidence type="ECO:0000256" key="1">
    <source>
        <dbReference type="HAMAP-Rule" id="MF_00095"/>
    </source>
</evidence>
<dbReference type="RefSeq" id="WP_062386884.1">
    <property type="nucleotide sequence ID" value="NZ_CP014750.1"/>
</dbReference>
<dbReference type="EMBL" id="CP014750">
    <property type="protein sequence ID" value="AMQ17883.1"/>
    <property type="molecule type" value="Genomic_DNA"/>
</dbReference>
<dbReference type="Gene3D" id="2.40.50.580">
    <property type="match status" value="1"/>
</dbReference>
<dbReference type="CDD" id="cd22358">
    <property type="entry name" value="SfsA-like_archaeal"/>
    <property type="match status" value="1"/>
</dbReference>
<dbReference type="HAMAP" id="MF_00095">
    <property type="entry name" value="SfsA"/>
    <property type="match status" value="1"/>
</dbReference>